<gene>
    <name evidence="1" type="ORF">HYC85_027811</name>
</gene>
<name>A0A7J7FTD1_CAMSI</name>
<evidence type="ECO:0000313" key="2">
    <source>
        <dbReference type="Proteomes" id="UP000593564"/>
    </source>
</evidence>
<accession>A0A7J7FTD1</accession>
<protein>
    <submittedName>
        <fullName evidence="1">Uncharacterized protein</fullName>
    </submittedName>
</protein>
<organism evidence="1 2">
    <name type="scientific">Camellia sinensis</name>
    <name type="common">Tea plant</name>
    <name type="synonym">Thea sinensis</name>
    <dbReference type="NCBI Taxonomy" id="4442"/>
    <lineage>
        <taxon>Eukaryota</taxon>
        <taxon>Viridiplantae</taxon>
        <taxon>Streptophyta</taxon>
        <taxon>Embryophyta</taxon>
        <taxon>Tracheophyta</taxon>
        <taxon>Spermatophyta</taxon>
        <taxon>Magnoliopsida</taxon>
        <taxon>eudicotyledons</taxon>
        <taxon>Gunneridae</taxon>
        <taxon>Pentapetalae</taxon>
        <taxon>asterids</taxon>
        <taxon>Ericales</taxon>
        <taxon>Theaceae</taxon>
        <taxon>Camellia</taxon>
    </lineage>
</organism>
<reference evidence="1 2" key="2">
    <citation type="submission" date="2020-07" db="EMBL/GenBank/DDBJ databases">
        <title>Genome assembly of wild tea tree DASZ reveals pedigree and selection history of tea varieties.</title>
        <authorList>
            <person name="Zhang W."/>
        </authorList>
    </citation>
    <scope>NUCLEOTIDE SEQUENCE [LARGE SCALE GENOMIC DNA]</scope>
    <source>
        <strain evidence="2">cv. G240</strain>
        <tissue evidence="1">Leaf</tissue>
    </source>
</reference>
<evidence type="ECO:0000313" key="1">
    <source>
        <dbReference type="EMBL" id="KAF5931640.1"/>
    </source>
</evidence>
<dbReference type="EMBL" id="JACBKZ010000014">
    <property type="protein sequence ID" value="KAF5931640.1"/>
    <property type="molecule type" value="Genomic_DNA"/>
</dbReference>
<keyword evidence="2" id="KW-1185">Reference proteome</keyword>
<proteinExistence type="predicted"/>
<dbReference type="Proteomes" id="UP000593564">
    <property type="component" value="Unassembled WGS sequence"/>
</dbReference>
<reference evidence="2" key="1">
    <citation type="journal article" date="2020" name="Nat. Commun.">
        <title>Genome assembly of wild tea tree DASZ reveals pedigree and selection history of tea varieties.</title>
        <authorList>
            <person name="Zhang W."/>
            <person name="Zhang Y."/>
            <person name="Qiu H."/>
            <person name="Guo Y."/>
            <person name="Wan H."/>
            <person name="Zhang X."/>
            <person name="Scossa F."/>
            <person name="Alseekh S."/>
            <person name="Zhang Q."/>
            <person name="Wang P."/>
            <person name="Xu L."/>
            <person name="Schmidt M.H."/>
            <person name="Jia X."/>
            <person name="Li D."/>
            <person name="Zhu A."/>
            <person name="Guo F."/>
            <person name="Chen W."/>
            <person name="Ni D."/>
            <person name="Usadel B."/>
            <person name="Fernie A.R."/>
            <person name="Wen W."/>
        </authorList>
    </citation>
    <scope>NUCLEOTIDE SEQUENCE [LARGE SCALE GENOMIC DNA]</scope>
    <source>
        <strain evidence="2">cv. G240</strain>
    </source>
</reference>
<comment type="caution">
    <text evidence="1">The sequence shown here is derived from an EMBL/GenBank/DDBJ whole genome shotgun (WGS) entry which is preliminary data.</text>
</comment>
<sequence>MCCKFDADVARIIETYDLKTETFYLGQELVPFRHFGHHYNFWCRIWTYKDTNPQKPET</sequence>
<dbReference type="AlphaFoldDB" id="A0A7J7FTD1"/>